<keyword evidence="2" id="KW-1185">Reference proteome</keyword>
<reference evidence="2" key="1">
    <citation type="journal article" date="2019" name="Int. J. Syst. Evol. Microbiol.">
        <title>The Global Catalogue of Microorganisms (GCM) 10K type strain sequencing project: providing services to taxonomists for standard genome sequencing and annotation.</title>
        <authorList>
            <consortium name="The Broad Institute Genomics Platform"/>
            <consortium name="The Broad Institute Genome Sequencing Center for Infectious Disease"/>
            <person name="Wu L."/>
            <person name="Ma J."/>
        </authorList>
    </citation>
    <scope>NUCLEOTIDE SEQUENCE [LARGE SCALE GENOMIC DNA]</scope>
    <source>
        <strain evidence="2">KCTC 42143</strain>
    </source>
</reference>
<dbReference type="EMBL" id="JBHUFF010000013">
    <property type="protein sequence ID" value="MFD1799359.1"/>
    <property type="molecule type" value="Genomic_DNA"/>
</dbReference>
<gene>
    <name evidence="1" type="ORF">ACFSBK_05785</name>
</gene>
<proteinExistence type="predicted"/>
<accession>A0ABW4NMF9</accession>
<protein>
    <recommendedName>
        <fullName evidence="3">Phage tail protein</fullName>
    </recommendedName>
</protein>
<organism evidence="1 2">
    <name type="scientific">Carnobacterium antarcticum</name>
    <dbReference type="NCBI Taxonomy" id="2126436"/>
    <lineage>
        <taxon>Bacteria</taxon>
        <taxon>Bacillati</taxon>
        <taxon>Bacillota</taxon>
        <taxon>Bacilli</taxon>
        <taxon>Lactobacillales</taxon>
        <taxon>Carnobacteriaceae</taxon>
        <taxon>Carnobacterium</taxon>
    </lineage>
</organism>
<sequence length="234" mass="26957">MRLGIKIDEIDLFKEYRINVESRSIGNPDKNKILEEIPFSNKLLDFSELYGEQTYTERPISYVLNLIGTQPTRESAYYLQTIMTNLLMEKQQFKLYDDIFPGYFFLAEVREGTAFEPIVYAGKLQVNMTAYPYKIKEAREGSPYWDDYSELDYYQESTYTINGSKTIELMNNGMASVVPKVTCSAPMAVKKDTVQINFPKGTNESLDFVINKGMNHLTVTGNGTIDFEFHKELI</sequence>
<evidence type="ECO:0008006" key="3">
    <source>
        <dbReference type="Google" id="ProtNLM"/>
    </source>
</evidence>
<comment type="caution">
    <text evidence="1">The sequence shown here is derived from an EMBL/GenBank/DDBJ whole genome shotgun (WGS) entry which is preliminary data.</text>
</comment>
<dbReference type="RefSeq" id="WP_058918440.1">
    <property type="nucleotide sequence ID" value="NZ_JBHSQC010000025.1"/>
</dbReference>
<evidence type="ECO:0000313" key="2">
    <source>
        <dbReference type="Proteomes" id="UP001597285"/>
    </source>
</evidence>
<evidence type="ECO:0000313" key="1">
    <source>
        <dbReference type="EMBL" id="MFD1799359.1"/>
    </source>
</evidence>
<dbReference type="Proteomes" id="UP001597285">
    <property type="component" value="Unassembled WGS sequence"/>
</dbReference>
<name>A0ABW4NMF9_9LACT</name>